<dbReference type="EMBL" id="UIHC01000018">
    <property type="protein sequence ID" value="SUZ32326.1"/>
    <property type="molecule type" value="Genomic_DNA"/>
</dbReference>
<dbReference type="EC" id="2.7.6.3" evidence="3"/>
<evidence type="ECO:0000256" key="2">
    <source>
        <dbReference type="ARBA" id="ARBA00005810"/>
    </source>
</evidence>
<dbReference type="PANTHER" id="PTHR43071">
    <property type="entry name" value="2-AMINO-4-HYDROXY-6-HYDROXYMETHYLDIHYDROPTERIDINE PYROPHOSPHOKINASE"/>
    <property type="match status" value="1"/>
</dbReference>
<protein>
    <recommendedName>
        <fullName evidence="4">2-amino-4-hydroxy-6-hydroxymethyldihydropteridine pyrophosphokinase</fullName>
        <ecNumber evidence="3">2.7.6.3</ecNumber>
    </recommendedName>
    <alternativeName>
        <fullName evidence="11">6-hydroxymethyl-7,8-dihydropterin pyrophosphokinase</fullName>
    </alternativeName>
    <alternativeName>
        <fullName evidence="12">7,8-dihydro-6-hydroxymethylpterin-pyrophosphokinase</fullName>
    </alternativeName>
</protein>
<dbReference type="PROSITE" id="PS00794">
    <property type="entry name" value="HPPK"/>
    <property type="match status" value="1"/>
</dbReference>
<gene>
    <name evidence="14" type="primary">folK</name>
    <name evidence="14" type="ORF">ROE7235_02082</name>
</gene>
<keyword evidence="8" id="KW-0067">ATP-binding</keyword>
<evidence type="ECO:0000259" key="13">
    <source>
        <dbReference type="PROSITE" id="PS00794"/>
    </source>
</evidence>
<dbReference type="AlphaFoldDB" id="A0A3B0MWY9"/>
<dbReference type="Gene3D" id="3.30.70.560">
    <property type="entry name" value="7,8-Dihydro-6-hydroxymethylpterin-pyrophosphokinase HPPK"/>
    <property type="match status" value="1"/>
</dbReference>
<keyword evidence="15" id="KW-1185">Reference proteome</keyword>
<dbReference type="InterPro" id="IPR035907">
    <property type="entry name" value="Hppk_sf"/>
</dbReference>
<evidence type="ECO:0000256" key="1">
    <source>
        <dbReference type="ARBA" id="ARBA00005051"/>
    </source>
</evidence>
<dbReference type="PANTHER" id="PTHR43071:SF1">
    <property type="entry name" value="2-AMINO-4-HYDROXY-6-HYDROXYMETHYLDIHYDROPTERIDINE PYROPHOSPHOKINASE"/>
    <property type="match status" value="1"/>
</dbReference>
<organism evidence="14 15">
    <name type="scientific">Roseinatronobacter ekhonensis</name>
    <dbReference type="NCBI Taxonomy" id="254356"/>
    <lineage>
        <taxon>Bacteria</taxon>
        <taxon>Pseudomonadati</taxon>
        <taxon>Pseudomonadota</taxon>
        <taxon>Alphaproteobacteria</taxon>
        <taxon>Rhodobacterales</taxon>
        <taxon>Paracoccaceae</taxon>
        <taxon>Roseinatronobacter</taxon>
    </lineage>
</organism>
<dbReference type="CDD" id="cd00483">
    <property type="entry name" value="HPPK"/>
    <property type="match status" value="1"/>
</dbReference>
<evidence type="ECO:0000256" key="6">
    <source>
        <dbReference type="ARBA" id="ARBA00022741"/>
    </source>
</evidence>
<evidence type="ECO:0000256" key="3">
    <source>
        <dbReference type="ARBA" id="ARBA00013253"/>
    </source>
</evidence>
<evidence type="ECO:0000256" key="10">
    <source>
        <dbReference type="ARBA" id="ARBA00029409"/>
    </source>
</evidence>
<accession>A0A3B0MWY9</accession>
<evidence type="ECO:0000256" key="8">
    <source>
        <dbReference type="ARBA" id="ARBA00022840"/>
    </source>
</evidence>
<dbReference type="GO" id="GO:0005524">
    <property type="term" value="F:ATP binding"/>
    <property type="evidence" value="ECO:0007669"/>
    <property type="project" value="UniProtKB-KW"/>
</dbReference>
<dbReference type="Proteomes" id="UP000272908">
    <property type="component" value="Unassembled WGS sequence"/>
</dbReference>
<evidence type="ECO:0000256" key="4">
    <source>
        <dbReference type="ARBA" id="ARBA00016218"/>
    </source>
</evidence>
<dbReference type="SUPFAM" id="SSF55083">
    <property type="entry name" value="6-hydroxymethyl-7,8-dihydropterin pyrophosphokinase, HPPK"/>
    <property type="match status" value="1"/>
</dbReference>
<keyword evidence="6" id="KW-0547">Nucleotide-binding</keyword>
<evidence type="ECO:0000256" key="7">
    <source>
        <dbReference type="ARBA" id="ARBA00022777"/>
    </source>
</evidence>
<keyword evidence="5 14" id="KW-0808">Transferase</keyword>
<feature type="domain" description="7,8-dihydro-6-hydroxymethylpterin-pyrophosphokinase" evidence="13">
    <location>
        <begin position="88"/>
        <end position="99"/>
    </location>
</feature>
<dbReference type="UniPathway" id="UPA00077">
    <property type="reaction ID" value="UER00155"/>
</dbReference>
<comment type="similarity">
    <text evidence="2">Belongs to the HPPK family.</text>
</comment>
<evidence type="ECO:0000256" key="5">
    <source>
        <dbReference type="ARBA" id="ARBA00022679"/>
    </source>
</evidence>
<dbReference type="NCBIfam" id="TIGR01498">
    <property type="entry name" value="folK"/>
    <property type="match status" value="1"/>
</dbReference>
<proteinExistence type="inferred from homology"/>
<evidence type="ECO:0000313" key="15">
    <source>
        <dbReference type="Proteomes" id="UP000272908"/>
    </source>
</evidence>
<evidence type="ECO:0000313" key="14">
    <source>
        <dbReference type="EMBL" id="SUZ32326.1"/>
    </source>
</evidence>
<dbReference type="InterPro" id="IPR000550">
    <property type="entry name" value="Hppk"/>
</dbReference>
<evidence type="ECO:0000256" key="12">
    <source>
        <dbReference type="ARBA" id="ARBA00033413"/>
    </source>
</evidence>
<dbReference type="GO" id="GO:0046656">
    <property type="term" value="P:folic acid biosynthetic process"/>
    <property type="evidence" value="ECO:0007669"/>
    <property type="project" value="UniProtKB-KW"/>
</dbReference>
<dbReference type="GO" id="GO:0046654">
    <property type="term" value="P:tetrahydrofolate biosynthetic process"/>
    <property type="evidence" value="ECO:0007669"/>
    <property type="project" value="UniProtKB-UniPathway"/>
</dbReference>
<name>A0A3B0MWY9_9RHOB</name>
<evidence type="ECO:0000256" key="11">
    <source>
        <dbReference type="ARBA" id="ARBA00029766"/>
    </source>
</evidence>
<dbReference type="GO" id="GO:0016301">
    <property type="term" value="F:kinase activity"/>
    <property type="evidence" value="ECO:0007669"/>
    <property type="project" value="UniProtKB-KW"/>
</dbReference>
<dbReference type="Pfam" id="PF01288">
    <property type="entry name" value="HPPK"/>
    <property type="match status" value="1"/>
</dbReference>
<keyword evidence="7 14" id="KW-0418">Kinase</keyword>
<dbReference type="GO" id="GO:0003848">
    <property type="term" value="F:2-amino-4-hydroxy-6-hydroxymethyldihydropteridine diphosphokinase activity"/>
    <property type="evidence" value="ECO:0007669"/>
    <property type="project" value="UniProtKB-EC"/>
</dbReference>
<comment type="function">
    <text evidence="10">Catalyzes the transfer of pyrophosphate from adenosine triphosphate (ATP) to 6-hydroxymethyl-7,8-dihydropterin, an enzymatic step in folate biosynthesis pathway.</text>
</comment>
<comment type="pathway">
    <text evidence="1">Cofactor biosynthesis; tetrahydrofolate biosynthesis; 2-amino-4-hydroxy-6-hydroxymethyl-7,8-dihydropteridine diphosphate from 7,8-dihydroneopterin triphosphate: step 4/4.</text>
</comment>
<evidence type="ECO:0000256" key="9">
    <source>
        <dbReference type="ARBA" id="ARBA00022909"/>
    </source>
</evidence>
<reference evidence="15" key="1">
    <citation type="submission" date="2018-08" db="EMBL/GenBank/DDBJ databases">
        <authorList>
            <person name="Rodrigo-Torres L."/>
            <person name="Arahal R. D."/>
            <person name="Lucena T."/>
        </authorList>
    </citation>
    <scope>NUCLEOTIDE SEQUENCE [LARGE SCALE GENOMIC DNA]</scope>
    <source>
        <strain evidence="15">CECT 7235</strain>
    </source>
</reference>
<keyword evidence="9" id="KW-0289">Folate biosynthesis</keyword>
<sequence>MLVAIGANLTGQMDSPLGQVRAAIANLAETTVKIISQSRLFRTPCFPPGAGPDFVNAAMLCETRLDPEQTLHALHAVEATMGRERGVRWGARVIDIDLIAHGQHVLPDLAGFQHWAGLDVHAQARLVPDRLVLPHPRMQDRGFVLVPLMDVAPDWVHPVLGQSVRQMHAALDPRELAEIWPIES</sequence>